<accession>A0ABY2B0R5</accession>
<evidence type="ECO:0000313" key="1">
    <source>
        <dbReference type="EMBL" id="TCN59438.1"/>
    </source>
</evidence>
<evidence type="ECO:0000313" key="2">
    <source>
        <dbReference type="Proteomes" id="UP000295270"/>
    </source>
</evidence>
<keyword evidence="2" id="KW-1185">Reference proteome</keyword>
<sequence>MSQLLYTTRIKKKSHDIWRVSLLKFSVLNHFEEGKSFIYYKLLWKVIL</sequence>
<dbReference type="Proteomes" id="UP000295270">
    <property type="component" value="Unassembled WGS sequence"/>
</dbReference>
<organism evidence="1 2">
    <name type="scientific">Flavobacterium circumlabens</name>
    <dbReference type="NCBI Taxonomy" id="2133765"/>
    <lineage>
        <taxon>Bacteria</taxon>
        <taxon>Pseudomonadati</taxon>
        <taxon>Bacteroidota</taxon>
        <taxon>Flavobacteriia</taxon>
        <taxon>Flavobacteriales</taxon>
        <taxon>Flavobacteriaceae</taxon>
        <taxon>Flavobacterium</taxon>
    </lineage>
</organism>
<protein>
    <submittedName>
        <fullName evidence="1">Uncharacterized protein</fullName>
    </submittedName>
</protein>
<name>A0ABY2B0R5_9FLAO</name>
<dbReference type="EMBL" id="SLWA01000002">
    <property type="protein sequence ID" value="TCN59438.1"/>
    <property type="molecule type" value="Genomic_DNA"/>
</dbReference>
<comment type="caution">
    <text evidence="1">The sequence shown here is derived from an EMBL/GenBank/DDBJ whole genome shotgun (WGS) entry which is preliminary data.</text>
</comment>
<reference evidence="1 2" key="1">
    <citation type="journal article" date="2015" name="Stand. Genomic Sci.">
        <title>Genomic Encyclopedia of Bacterial and Archaeal Type Strains, Phase III: the genomes of soil and plant-associated and newly described type strains.</title>
        <authorList>
            <person name="Whitman W.B."/>
            <person name="Woyke T."/>
            <person name="Klenk H.P."/>
            <person name="Zhou Y."/>
            <person name="Lilburn T.G."/>
            <person name="Beck B.J."/>
            <person name="De Vos P."/>
            <person name="Vandamme P."/>
            <person name="Eisen J.A."/>
            <person name="Garrity G."/>
            <person name="Hugenholtz P."/>
            <person name="Kyrpides N.C."/>
        </authorList>
    </citation>
    <scope>NUCLEOTIDE SEQUENCE [LARGE SCALE GENOMIC DNA]</scope>
    <source>
        <strain evidence="1 2">P5626</strain>
    </source>
</reference>
<gene>
    <name evidence="1" type="ORF">EV142_10254</name>
</gene>
<proteinExistence type="predicted"/>